<sequence length="113" mass="12172">LGHANYRATYTVASQARASGLSTRLASAPPKCDACILGKQTRSAVPKVREGPRSTVRGELFFVDPAGNQCTRSASGNIAPLDIVDDYSSYGWTFPVPSKDRCAPVLRQFIIAR</sequence>
<reference evidence="1 2" key="1">
    <citation type="journal article" date="2015" name="Biotechnol. Biofuels">
        <title>Enhanced degradation of softwood versus hardwood by the white-rot fungus Pycnoporus coccineus.</title>
        <authorList>
            <person name="Couturier M."/>
            <person name="Navarro D."/>
            <person name="Chevret D."/>
            <person name="Henrissat B."/>
            <person name="Piumi F."/>
            <person name="Ruiz-Duenas F.J."/>
            <person name="Martinez A.T."/>
            <person name="Grigoriev I.V."/>
            <person name="Riley R."/>
            <person name="Lipzen A."/>
            <person name="Berrin J.G."/>
            <person name="Master E.R."/>
            <person name="Rosso M.N."/>
        </authorList>
    </citation>
    <scope>NUCLEOTIDE SEQUENCE [LARGE SCALE GENOMIC DNA]</scope>
    <source>
        <strain evidence="1 2">BRFM310</strain>
    </source>
</reference>
<dbReference type="OrthoDB" id="2713924at2759"/>
<name>A0A1Y2IIG6_TRAC3</name>
<evidence type="ECO:0000313" key="1">
    <source>
        <dbReference type="EMBL" id="OSD00041.1"/>
    </source>
</evidence>
<dbReference type="AlphaFoldDB" id="A0A1Y2IIG6"/>
<organism evidence="1 2">
    <name type="scientific">Trametes coccinea (strain BRFM310)</name>
    <name type="common">Pycnoporus coccineus</name>
    <dbReference type="NCBI Taxonomy" id="1353009"/>
    <lineage>
        <taxon>Eukaryota</taxon>
        <taxon>Fungi</taxon>
        <taxon>Dikarya</taxon>
        <taxon>Basidiomycota</taxon>
        <taxon>Agaricomycotina</taxon>
        <taxon>Agaricomycetes</taxon>
        <taxon>Polyporales</taxon>
        <taxon>Polyporaceae</taxon>
        <taxon>Trametes</taxon>
    </lineage>
</organism>
<feature type="non-terminal residue" evidence="1">
    <location>
        <position position="113"/>
    </location>
</feature>
<protein>
    <recommendedName>
        <fullName evidence="3">GAG-pre-integrase domain-containing protein</fullName>
    </recommendedName>
</protein>
<gene>
    <name evidence="1" type="ORF">PYCCODRAFT_1351779</name>
</gene>
<accession>A0A1Y2IIG6</accession>
<keyword evidence="2" id="KW-1185">Reference proteome</keyword>
<evidence type="ECO:0008006" key="3">
    <source>
        <dbReference type="Google" id="ProtNLM"/>
    </source>
</evidence>
<dbReference type="EMBL" id="KZ084122">
    <property type="protein sequence ID" value="OSD00041.1"/>
    <property type="molecule type" value="Genomic_DNA"/>
</dbReference>
<dbReference type="STRING" id="1353009.A0A1Y2IIG6"/>
<feature type="non-terminal residue" evidence="1">
    <location>
        <position position="1"/>
    </location>
</feature>
<evidence type="ECO:0000313" key="2">
    <source>
        <dbReference type="Proteomes" id="UP000193067"/>
    </source>
</evidence>
<proteinExistence type="predicted"/>
<dbReference type="Proteomes" id="UP000193067">
    <property type="component" value="Unassembled WGS sequence"/>
</dbReference>